<organism evidence="2 3">
    <name type="scientific">Ectocarpus siliculosus</name>
    <name type="common">Brown alga</name>
    <name type="synonym">Conferva siliculosa</name>
    <dbReference type="NCBI Taxonomy" id="2880"/>
    <lineage>
        <taxon>Eukaryota</taxon>
        <taxon>Sar</taxon>
        <taxon>Stramenopiles</taxon>
        <taxon>Ochrophyta</taxon>
        <taxon>PX clade</taxon>
        <taxon>Phaeophyceae</taxon>
        <taxon>Ectocarpales</taxon>
        <taxon>Ectocarpaceae</taxon>
        <taxon>Ectocarpus</taxon>
    </lineage>
</organism>
<feature type="compositionally biased region" description="Polar residues" evidence="1">
    <location>
        <begin position="10"/>
        <end position="22"/>
    </location>
</feature>
<name>D7G4W4_ECTSI</name>
<evidence type="ECO:0000313" key="2">
    <source>
        <dbReference type="EMBL" id="CBJ27207.1"/>
    </source>
</evidence>
<sequence length="279" mass="28761">MDLIPKASSKEVSTWAEQTLPGQVSEPVLRAPPRSVSQQPAAMEAPGATSSSSPTLGTMFKHGILVRATTNFSCLSVVCVRFAKAATWCKNCGPVREKDLSFGRCWGRCDVSSNWEVRWEGSANIDDGTAQALVLLDGEDVVKLLKISTIARNGIEEAARRHGPVSFSGQSGGHSNSALASAVGPAPPPALAQARAALAAAAGRASCSSRAGHVSASCVQTFPRGGGSRGGGYGSAVVDVMGEGMETLTLPKLVLQGSGLEVVDARGEAYAVLARLGEL</sequence>
<accession>D7G4W4</accession>
<reference evidence="2 3" key="1">
    <citation type="journal article" date="2010" name="Nature">
        <title>The Ectocarpus genome and the independent evolution of multicellularity in brown algae.</title>
        <authorList>
            <person name="Cock J.M."/>
            <person name="Sterck L."/>
            <person name="Rouze P."/>
            <person name="Scornet D."/>
            <person name="Allen A.E."/>
            <person name="Amoutzias G."/>
            <person name="Anthouard V."/>
            <person name="Artiguenave F."/>
            <person name="Aury J.M."/>
            <person name="Badger J.H."/>
            <person name="Beszteri B."/>
            <person name="Billiau K."/>
            <person name="Bonnet E."/>
            <person name="Bothwell J.H."/>
            <person name="Bowler C."/>
            <person name="Boyen C."/>
            <person name="Brownlee C."/>
            <person name="Carrano C.J."/>
            <person name="Charrier B."/>
            <person name="Cho G.Y."/>
            <person name="Coelho S.M."/>
            <person name="Collen J."/>
            <person name="Corre E."/>
            <person name="Da Silva C."/>
            <person name="Delage L."/>
            <person name="Delaroque N."/>
            <person name="Dittami S.M."/>
            <person name="Doulbeau S."/>
            <person name="Elias M."/>
            <person name="Farnham G."/>
            <person name="Gachon C.M."/>
            <person name="Gschloessl B."/>
            <person name="Heesch S."/>
            <person name="Jabbari K."/>
            <person name="Jubin C."/>
            <person name="Kawai H."/>
            <person name="Kimura K."/>
            <person name="Kloareg B."/>
            <person name="Kupper F.C."/>
            <person name="Lang D."/>
            <person name="Le Bail A."/>
            <person name="Leblanc C."/>
            <person name="Lerouge P."/>
            <person name="Lohr M."/>
            <person name="Lopez P.J."/>
            <person name="Martens C."/>
            <person name="Maumus F."/>
            <person name="Michel G."/>
            <person name="Miranda-Saavedra D."/>
            <person name="Morales J."/>
            <person name="Moreau H."/>
            <person name="Motomura T."/>
            <person name="Nagasato C."/>
            <person name="Napoli C.A."/>
            <person name="Nelson D.R."/>
            <person name="Nyvall-Collen P."/>
            <person name="Peters A.F."/>
            <person name="Pommier C."/>
            <person name="Potin P."/>
            <person name="Poulain J."/>
            <person name="Quesneville H."/>
            <person name="Read B."/>
            <person name="Rensing S.A."/>
            <person name="Ritter A."/>
            <person name="Rousvoal S."/>
            <person name="Samanta M."/>
            <person name="Samson G."/>
            <person name="Schroeder D.C."/>
            <person name="Segurens B."/>
            <person name="Strittmatter M."/>
            <person name="Tonon T."/>
            <person name="Tregear J.W."/>
            <person name="Valentin K."/>
            <person name="von Dassow P."/>
            <person name="Yamagishi T."/>
            <person name="Van de Peer Y."/>
            <person name="Wincker P."/>
        </authorList>
    </citation>
    <scope>NUCLEOTIDE SEQUENCE [LARGE SCALE GENOMIC DNA]</scope>
    <source>
        <strain evidence="3">Ec32 / CCAP1310/4</strain>
    </source>
</reference>
<dbReference type="AlphaFoldDB" id="D7G4W4"/>
<feature type="region of interest" description="Disordered" evidence="1">
    <location>
        <begin position="163"/>
        <end position="184"/>
    </location>
</feature>
<feature type="region of interest" description="Disordered" evidence="1">
    <location>
        <begin position="1"/>
        <end position="54"/>
    </location>
</feature>
<dbReference type="Proteomes" id="UP000002630">
    <property type="component" value="Linkage Group LG08"/>
</dbReference>
<evidence type="ECO:0000256" key="1">
    <source>
        <dbReference type="SAM" id="MobiDB-lite"/>
    </source>
</evidence>
<feature type="compositionally biased region" description="Polar residues" evidence="1">
    <location>
        <begin position="167"/>
        <end position="176"/>
    </location>
</feature>
<evidence type="ECO:0000313" key="3">
    <source>
        <dbReference type="Proteomes" id="UP000002630"/>
    </source>
</evidence>
<dbReference type="EMBL" id="FN649733">
    <property type="protein sequence ID" value="CBJ27207.1"/>
    <property type="molecule type" value="Genomic_DNA"/>
</dbReference>
<dbReference type="EMBL" id="FN648796">
    <property type="protein sequence ID" value="CBJ27207.1"/>
    <property type="molecule type" value="Genomic_DNA"/>
</dbReference>
<gene>
    <name evidence="2" type="ORF">Esi_0058_0133</name>
</gene>
<protein>
    <submittedName>
        <fullName evidence="2">Uncharacterized protein</fullName>
    </submittedName>
</protein>
<dbReference type="InParanoid" id="D7G4W4"/>
<keyword evidence="3" id="KW-1185">Reference proteome</keyword>
<proteinExistence type="predicted"/>